<dbReference type="PANTHER" id="PTHR45777">
    <property type="entry name" value="METHIONINE AMINOPEPTIDASE 2"/>
    <property type="match status" value="1"/>
</dbReference>
<keyword evidence="6 9" id="KW-0645">Protease</keyword>
<comment type="similarity">
    <text evidence="9">Belongs to the peptidase M24A family. Methionine aminopeptidase eukaryotic type 2 subfamily.</text>
</comment>
<feature type="compositionally biased region" description="Basic and acidic residues" evidence="11">
    <location>
        <begin position="83"/>
        <end position="102"/>
    </location>
</feature>
<gene>
    <name evidence="13" type="ORF">TAPDE_005419</name>
</gene>
<dbReference type="InterPro" id="IPR036388">
    <property type="entry name" value="WH-like_DNA-bd_sf"/>
</dbReference>
<feature type="domain" description="Peptidase M24" evidence="12">
    <location>
        <begin position="108"/>
        <end position="316"/>
    </location>
</feature>
<evidence type="ECO:0000259" key="12">
    <source>
        <dbReference type="Pfam" id="PF00557"/>
    </source>
</evidence>
<feature type="compositionally biased region" description="Basic residues" evidence="11">
    <location>
        <begin position="39"/>
        <end position="53"/>
    </location>
</feature>
<evidence type="ECO:0000313" key="13">
    <source>
        <dbReference type="EMBL" id="CCG84870.1"/>
    </source>
</evidence>
<feature type="binding site" evidence="9">
    <location>
        <position position="190"/>
    </location>
    <ligand>
        <name>a divalent metal cation</name>
        <dbReference type="ChEBI" id="CHEBI:60240"/>
        <label>1</label>
    </ligand>
</feature>
<feature type="binding site" evidence="9">
    <location>
        <position position="413"/>
    </location>
    <ligand>
        <name>a divalent metal cation</name>
        <dbReference type="ChEBI" id="CHEBI:60240"/>
        <label>2</label>
        <note>catalytic</note>
    </ligand>
</feature>
<comment type="function">
    <text evidence="9 10">Cotranslationally removes the N-terminal methionine from nascent proteins. The N-terminal methionine is often cleaved when the second residue in the primary sequence is small and uncharged (Met-Ala-, Cys, Gly, Pro, Ser, Thr, or Val).</text>
</comment>
<sequence length="432" mass="47981">MVSPTLEQDKKDSESDQDGNEGDETQANVDDSVDASNPSKKKKKKKPKKKSKPKQTEPPSVGLSRLFASGVYPHGQAMPYNDNLKRSTDEEERALEREKTKEQDYNDLRRAAEVHRQVRAYARKTIKPGMSMTSIADLIENGTRALVEENGMESGIGFPTGLSLDHCAAHYTPNPNDNIVLEAGNVMKVDFGVHVNGRIVDSAFTMTFDPVYDGLLEAVRAATETGVKAAGIDVVLADIGEQIQETMESHEVEIKGKTYQVKAIRNLNGHNIEPYSIHGGKSVPIVKPNGRDQDYFKRMEEGETYAIETFGSTGEGYVHNVGNCSHYALNPFDYKNSAMGQSLYREISRVSAAKRLFHTIEKTFGTLPFCRRYLDRIGEQSHLLGLSRLVKAGIVQDYPPLNDVEGCYTAQFEHTILLKPTGKEVVSRGDDY</sequence>
<feature type="compositionally biased region" description="Acidic residues" evidence="11">
    <location>
        <begin position="15"/>
        <end position="24"/>
    </location>
</feature>
<proteinExistence type="inferred from homology"/>
<dbReference type="PRINTS" id="PR00599">
    <property type="entry name" value="MAPEPTIDASE"/>
</dbReference>
<comment type="cofactor">
    <cofactor evidence="9">
        <name>Co(2+)</name>
        <dbReference type="ChEBI" id="CHEBI:48828"/>
    </cofactor>
    <cofactor evidence="9">
        <name>Zn(2+)</name>
        <dbReference type="ChEBI" id="CHEBI:29105"/>
    </cofactor>
    <cofactor evidence="9">
        <name>Mn(2+)</name>
        <dbReference type="ChEBI" id="CHEBI:29035"/>
    </cofactor>
    <cofactor evidence="9">
        <name>Fe(2+)</name>
        <dbReference type="ChEBI" id="CHEBI:29033"/>
    </cofactor>
    <text evidence="9">Binds 2 divalent metal cations per subunit. Has a high-affinity and a low affinity metal-binding site. The true nature of the physiological cofactor is under debate. The enzyme is active with cobalt, zinc, manganese or divalent iron ions. Most likely, methionine aminopeptidases function as mononuclear Fe(2+)-metalloproteases under physiological conditions, and the catalytically relevant metal-binding site has been assigned to the histidine-containing high-affinity site.</text>
</comment>
<evidence type="ECO:0000256" key="9">
    <source>
        <dbReference type="HAMAP-Rule" id="MF_03175"/>
    </source>
</evidence>
<evidence type="ECO:0000256" key="4">
    <source>
        <dbReference type="ARBA" id="ARBA00022438"/>
    </source>
</evidence>
<evidence type="ECO:0000256" key="7">
    <source>
        <dbReference type="ARBA" id="ARBA00022723"/>
    </source>
</evidence>
<dbReference type="eggNOG" id="KOG2775">
    <property type="taxonomic scope" value="Eukaryota"/>
</dbReference>
<comment type="cofactor">
    <cofactor evidence="2">
        <name>Mn(2+)</name>
        <dbReference type="ChEBI" id="CHEBI:29035"/>
    </cofactor>
</comment>
<accession>R4XK95</accession>
<dbReference type="OrthoDB" id="7848262at2759"/>
<dbReference type="Gene3D" id="1.10.10.10">
    <property type="entry name" value="Winged helix-like DNA-binding domain superfamily/Winged helix DNA-binding domain"/>
    <property type="match status" value="1"/>
</dbReference>
<evidence type="ECO:0000313" key="14">
    <source>
        <dbReference type="Proteomes" id="UP000013776"/>
    </source>
</evidence>
<feature type="binding site" evidence="9">
    <location>
        <position position="201"/>
    </location>
    <ligand>
        <name>a divalent metal cation</name>
        <dbReference type="ChEBI" id="CHEBI:60240"/>
        <label>1</label>
    </ligand>
</feature>
<dbReference type="HAMAP" id="MF_03175">
    <property type="entry name" value="MetAP_2_euk"/>
    <property type="match status" value="1"/>
</dbReference>
<dbReference type="EC" id="3.4.11.18" evidence="9"/>
<evidence type="ECO:0000256" key="2">
    <source>
        <dbReference type="ARBA" id="ARBA00001936"/>
    </source>
</evidence>
<feature type="binding site" evidence="9">
    <location>
        <position position="413"/>
    </location>
    <ligand>
        <name>a divalent metal cation</name>
        <dbReference type="ChEBI" id="CHEBI:60240"/>
        <label>1</label>
    </ligand>
</feature>
<dbReference type="VEuPathDB" id="FungiDB:TAPDE_005419"/>
<dbReference type="Proteomes" id="UP000013776">
    <property type="component" value="Unassembled WGS sequence"/>
</dbReference>
<dbReference type="InterPro" id="IPR000994">
    <property type="entry name" value="Pept_M24"/>
</dbReference>
<dbReference type="GO" id="GO:0070006">
    <property type="term" value="F:metalloaminopeptidase activity"/>
    <property type="evidence" value="ECO:0007669"/>
    <property type="project" value="UniProtKB-UniRule"/>
</dbReference>
<feature type="region of interest" description="Disordered" evidence="11">
    <location>
        <begin position="1"/>
        <end position="102"/>
    </location>
</feature>
<feature type="binding site" evidence="9">
    <location>
        <position position="170"/>
    </location>
    <ligand>
        <name>substrate</name>
    </ligand>
</feature>
<feature type="compositionally biased region" description="Polar residues" evidence="11">
    <location>
        <begin position="25"/>
        <end position="37"/>
    </location>
</feature>
<dbReference type="AlphaFoldDB" id="R4XK95"/>
<name>R4XK95_TAPDE</name>
<comment type="catalytic activity">
    <reaction evidence="1 9 10">
        <text>Release of N-terminal amino acids, preferentially methionine, from peptides and arylamides.</text>
        <dbReference type="EC" id="3.4.11.18"/>
    </reaction>
</comment>
<dbReference type="STRING" id="1097556.R4XK95"/>
<comment type="subcellular location">
    <subcellularLocation>
        <location evidence="9">Cytoplasm</location>
    </subcellularLocation>
</comment>
<keyword evidence="7 9" id="KW-0479">Metal-binding</keyword>
<dbReference type="Pfam" id="PF00557">
    <property type="entry name" value="Peptidase_M24"/>
    <property type="match status" value="1"/>
</dbReference>
<evidence type="ECO:0000256" key="3">
    <source>
        <dbReference type="ARBA" id="ARBA00001954"/>
    </source>
</evidence>
<keyword evidence="14" id="KW-1185">Reference proteome</keyword>
<dbReference type="InterPro" id="IPR036005">
    <property type="entry name" value="Creatinase/aminopeptidase-like"/>
</dbReference>
<evidence type="ECO:0000256" key="1">
    <source>
        <dbReference type="ARBA" id="ARBA00000294"/>
    </source>
</evidence>
<evidence type="ECO:0000256" key="10">
    <source>
        <dbReference type="RuleBase" id="RU003653"/>
    </source>
</evidence>
<evidence type="ECO:0000256" key="5">
    <source>
        <dbReference type="ARBA" id="ARBA00022490"/>
    </source>
</evidence>
<dbReference type="GO" id="GO:0046872">
    <property type="term" value="F:metal ion binding"/>
    <property type="evidence" value="ECO:0007669"/>
    <property type="project" value="UniProtKB-UniRule"/>
</dbReference>
<feature type="binding site" evidence="9">
    <location>
        <position position="201"/>
    </location>
    <ligand>
        <name>a divalent metal cation</name>
        <dbReference type="ChEBI" id="CHEBI:60240"/>
        <label>2</label>
        <note>catalytic</note>
    </ligand>
</feature>
<dbReference type="GO" id="GO:0006508">
    <property type="term" value="P:proteolysis"/>
    <property type="evidence" value="ECO:0007669"/>
    <property type="project" value="UniProtKB-KW"/>
</dbReference>
<dbReference type="InterPro" id="IPR001714">
    <property type="entry name" value="Pept_M24_MAP"/>
</dbReference>
<dbReference type="InterPro" id="IPR002468">
    <property type="entry name" value="Pept_M24A_MAP2"/>
</dbReference>
<dbReference type="SUPFAM" id="SSF55920">
    <property type="entry name" value="Creatinase/aminopeptidase"/>
    <property type="match status" value="1"/>
</dbReference>
<dbReference type="InterPro" id="IPR036390">
    <property type="entry name" value="WH_DNA-bd_sf"/>
</dbReference>
<feature type="binding site" evidence="9">
    <location>
        <position position="308"/>
    </location>
    <ligand>
        <name>a divalent metal cation</name>
        <dbReference type="ChEBI" id="CHEBI:60240"/>
        <label>2</label>
        <note>catalytic</note>
    </ligand>
</feature>
<dbReference type="EMBL" id="CAHR02000331">
    <property type="protein sequence ID" value="CCG84870.1"/>
    <property type="molecule type" value="Genomic_DNA"/>
</dbReference>
<keyword evidence="4 9" id="KW-0031">Aminopeptidase</keyword>
<keyword evidence="5 9" id="KW-0963">Cytoplasm</keyword>
<evidence type="ECO:0000256" key="8">
    <source>
        <dbReference type="ARBA" id="ARBA00022801"/>
    </source>
</evidence>
<dbReference type="InterPro" id="IPR050247">
    <property type="entry name" value="Met_Aminopeptidase_Type2"/>
</dbReference>
<dbReference type="GO" id="GO:0004239">
    <property type="term" value="F:initiator methionyl aminopeptidase activity"/>
    <property type="evidence" value="ECO:0007669"/>
    <property type="project" value="UniProtKB-UniRule"/>
</dbReference>
<dbReference type="PANTHER" id="PTHR45777:SF2">
    <property type="entry name" value="METHIONINE AMINOPEPTIDASE 2"/>
    <property type="match status" value="1"/>
</dbReference>
<keyword evidence="8 9" id="KW-0378">Hydrolase</keyword>
<comment type="cofactor">
    <cofactor evidence="3">
        <name>Fe(2+)</name>
        <dbReference type="ChEBI" id="CHEBI:29033"/>
    </cofactor>
</comment>
<dbReference type="SUPFAM" id="SSF46785">
    <property type="entry name" value="Winged helix' DNA-binding domain"/>
    <property type="match status" value="1"/>
</dbReference>
<organism evidence="13 14">
    <name type="scientific">Taphrina deformans (strain PYCC 5710 / ATCC 11124 / CBS 356.35 / IMI 108563 / JCM 9778 / NBRC 8474)</name>
    <name type="common">Peach leaf curl fungus</name>
    <name type="synonym">Lalaria deformans</name>
    <dbReference type="NCBI Taxonomy" id="1097556"/>
    <lineage>
        <taxon>Eukaryota</taxon>
        <taxon>Fungi</taxon>
        <taxon>Dikarya</taxon>
        <taxon>Ascomycota</taxon>
        <taxon>Taphrinomycotina</taxon>
        <taxon>Taphrinomycetes</taxon>
        <taxon>Taphrinales</taxon>
        <taxon>Taphrinaceae</taxon>
        <taxon>Taphrina</taxon>
    </lineage>
</organism>
<evidence type="ECO:0000256" key="11">
    <source>
        <dbReference type="SAM" id="MobiDB-lite"/>
    </source>
</evidence>
<dbReference type="Gene3D" id="3.90.230.10">
    <property type="entry name" value="Creatinase/methionine aminopeptidase superfamily"/>
    <property type="match status" value="1"/>
</dbReference>
<dbReference type="NCBIfam" id="TIGR00501">
    <property type="entry name" value="met_pdase_II"/>
    <property type="match status" value="1"/>
</dbReference>
<comment type="caution">
    <text evidence="13">The sequence shown here is derived from an EMBL/GenBank/DDBJ whole genome shotgun (WGS) entry which is preliminary data.</text>
</comment>
<protein>
    <recommendedName>
        <fullName evidence="9">Methionine aminopeptidase 2</fullName>
        <shortName evidence="9">MAP 2</shortName>
        <shortName evidence="9">MetAP 2</shortName>
        <ecNumber evidence="9">3.4.11.18</ecNumber>
    </recommendedName>
    <alternativeName>
        <fullName evidence="9">Peptidase M</fullName>
    </alternativeName>
</protein>
<dbReference type="GO" id="GO:0005737">
    <property type="term" value="C:cytoplasm"/>
    <property type="evidence" value="ECO:0007669"/>
    <property type="project" value="UniProtKB-SubCell"/>
</dbReference>
<evidence type="ECO:0000256" key="6">
    <source>
        <dbReference type="ARBA" id="ARBA00022670"/>
    </source>
</evidence>
<feature type="binding site" evidence="9">
    <location>
        <position position="270"/>
    </location>
    <ligand>
        <name>a divalent metal cation</name>
        <dbReference type="ChEBI" id="CHEBI:60240"/>
        <label>2</label>
        <note>catalytic</note>
    </ligand>
</feature>
<reference evidence="13 14" key="1">
    <citation type="journal article" date="2013" name="MBio">
        <title>Genome sequencing of the plant pathogen Taphrina deformans, the causal agent of peach leaf curl.</title>
        <authorList>
            <person name="Cisse O.H."/>
            <person name="Almeida J.M.G.C.F."/>
            <person name="Fonseca A."/>
            <person name="Kumar A.A."/>
            <person name="Salojaervi J."/>
            <person name="Overmyer K."/>
            <person name="Hauser P.M."/>
            <person name="Pagni M."/>
        </authorList>
    </citation>
    <scope>NUCLEOTIDE SEQUENCE [LARGE SCALE GENOMIC DNA]</scope>
    <source>
        <strain evidence="14">PYCC 5710 / ATCC 11124 / CBS 356.35 / IMI 108563 / JCM 9778 / NBRC 8474</strain>
    </source>
</reference>
<dbReference type="CDD" id="cd01088">
    <property type="entry name" value="MetAP2"/>
    <property type="match status" value="1"/>
</dbReference>
<feature type="binding site" evidence="9">
    <location>
        <position position="278"/>
    </location>
    <ligand>
        <name>substrate</name>
    </ligand>
</feature>